<name>A0AAE0HDL4_9PEZI</name>
<dbReference type="Gene3D" id="2.170.270.10">
    <property type="entry name" value="SET domain"/>
    <property type="match status" value="1"/>
</dbReference>
<keyword evidence="2" id="KW-0732">Signal</keyword>
<dbReference type="InterPro" id="IPR046341">
    <property type="entry name" value="SET_dom_sf"/>
</dbReference>
<reference evidence="4" key="1">
    <citation type="journal article" date="2023" name="Mol. Phylogenet. Evol.">
        <title>Genome-scale phylogeny and comparative genomics of the fungal order Sordariales.</title>
        <authorList>
            <person name="Hensen N."/>
            <person name="Bonometti L."/>
            <person name="Westerberg I."/>
            <person name="Brannstrom I.O."/>
            <person name="Guillou S."/>
            <person name="Cros-Aarteil S."/>
            <person name="Calhoun S."/>
            <person name="Haridas S."/>
            <person name="Kuo A."/>
            <person name="Mondo S."/>
            <person name="Pangilinan J."/>
            <person name="Riley R."/>
            <person name="LaButti K."/>
            <person name="Andreopoulos B."/>
            <person name="Lipzen A."/>
            <person name="Chen C."/>
            <person name="Yan M."/>
            <person name="Daum C."/>
            <person name="Ng V."/>
            <person name="Clum A."/>
            <person name="Steindorff A."/>
            <person name="Ohm R.A."/>
            <person name="Martin F."/>
            <person name="Silar P."/>
            <person name="Natvig D.O."/>
            <person name="Lalanne C."/>
            <person name="Gautier V."/>
            <person name="Ament-Velasquez S.L."/>
            <person name="Kruys A."/>
            <person name="Hutchinson M.I."/>
            <person name="Powell A.J."/>
            <person name="Barry K."/>
            <person name="Miller A.N."/>
            <person name="Grigoriev I.V."/>
            <person name="Debuchy R."/>
            <person name="Gladieux P."/>
            <person name="Hiltunen Thoren M."/>
            <person name="Johannesson H."/>
        </authorList>
    </citation>
    <scope>NUCLEOTIDE SEQUENCE</scope>
    <source>
        <strain evidence="4">CBS 168.71</strain>
    </source>
</reference>
<organism evidence="4 5">
    <name type="scientific">Chaetomium fimeti</name>
    <dbReference type="NCBI Taxonomy" id="1854472"/>
    <lineage>
        <taxon>Eukaryota</taxon>
        <taxon>Fungi</taxon>
        <taxon>Dikarya</taxon>
        <taxon>Ascomycota</taxon>
        <taxon>Pezizomycotina</taxon>
        <taxon>Sordariomycetes</taxon>
        <taxon>Sordariomycetidae</taxon>
        <taxon>Sordariales</taxon>
        <taxon>Chaetomiaceae</taxon>
        <taxon>Chaetomium</taxon>
    </lineage>
</organism>
<accession>A0AAE0HDL4</accession>
<dbReference type="PANTHER" id="PTHR47332:SF4">
    <property type="entry name" value="SET DOMAIN-CONTAINING PROTEIN 5"/>
    <property type="match status" value="1"/>
</dbReference>
<feature type="chain" id="PRO_5042082433" description="SET domain-containing protein" evidence="2">
    <location>
        <begin position="24"/>
        <end position="440"/>
    </location>
</feature>
<dbReference type="EMBL" id="JAUEPN010000006">
    <property type="protein sequence ID" value="KAK3293646.1"/>
    <property type="molecule type" value="Genomic_DNA"/>
</dbReference>
<feature type="domain" description="SET" evidence="3">
    <location>
        <begin position="137"/>
        <end position="312"/>
    </location>
</feature>
<dbReference type="Pfam" id="PF00856">
    <property type="entry name" value="SET"/>
    <property type="match status" value="1"/>
</dbReference>
<dbReference type="InterPro" id="IPR053185">
    <property type="entry name" value="SET_domain_protein"/>
</dbReference>
<gene>
    <name evidence="4" type="ORF">B0H64DRAFT_477154</name>
</gene>
<proteinExistence type="predicted"/>
<feature type="signal peptide" evidence="2">
    <location>
        <begin position="1"/>
        <end position="23"/>
    </location>
</feature>
<dbReference type="Proteomes" id="UP001278766">
    <property type="component" value="Unassembled WGS sequence"/>
</dbReference>
<dbReference type="AlphaFoldDB" id="A0AAE0HDL4"/>
<evidence type="ECO:0000256" key="2">
    <source>
        <dbReference type="SAM" id="SignalP"/>
    </source>
</evidence>
<dbReference type="RefSeq" id="XP_062657160.1">
    <property type="nucleotide sequence ID" value="XM_062808187.1"/>
</dbReference>
<reference evidence="4" key="2">
    <citation type="submission" date="2023-06" db="EMBL/GenBank/DDBJ databases">
        <authorList>
            <consortium name="Lawrence Berkeley National Laboratory"/>
            <person name="Haridas S."/>
            <person name="Hensen N."/>
            <person name="Bonometti L."/>
            <person name="Westerberg I."/>
            <person name="Brannstrom I.O."/>
            <person name="Guillou S."/>
            <person name="Cros-Aarteil S."/>
            <person name="Calhoun S."/>
            <person name="Kuo A."/>
            <person name="Mondo S."/>
            <person name="Pangilinan J."/>
            <person name="Riley R."/>
            <person name="Labutti K."/>
            <person name="Andreopoulos B."/>
            <person name="Lipzen A."/>
            <person name="Chen C."/>
            <person name="Yanf M."/>
            <person name="Daum C."/>
            <person name="Ng V."/>
            <person name="Clum A."/>
            <person name="Steindorff A."/>
            <person name="Ohm R."/>
            <person name="Martin F."/>
            <person name="Silar P."/>
            <person name="Natvig D."/>
            <person name="Lalanne C."/>
            <person name="Gautier V."/>
            <person name="Ament-Velasquez S.L."/>
            <person name="Kruys A."/>
            <person name="Hutchinson M.I."/>
            <person name="Powell A.J."/>
            <person name="Barry K."/>
            <person name="Miller A.N."/>
            <person name="Grigoriev I.V."/>
            <person name="Debuchy R."/>
            <person name="Gladieux P."/>
            <person name="Thoren M.H."/>
            <person name="Johannesson H."/>
        </authorList>
    </citation>
    <scope>NUCLEOTIDE SEQUENCE</scope>
    <source>
        <strain evidence="4">CBS 168.71</strain>
    </source>
</reference>
<evidence type="ECO:0000259" key="3">
    <source>
        <dbReference type="PROSITE" id="PS50280"/>
    </source>
</evidence>
<keyword evidence="5" id="KW-1185">Reference proteome</keyword>
<dbReference type="GeneID" id="87845135"/>
<dbReference type="CDD" id="cd20071">
    <property type="entry name" value="SET_SMYD"/>
    <property type="match status" value="1"/>
</dbReference>
<dbReference type="InterPro" id="IPR001214">
    <property type="entry name" value="SET_dom"/>
</dbReference>
<sequence length="440" mass="47444">MESFYLRASAAVYAALLVPAALATQNGPQEAEINQQHLYGTDCLPGPLQLDSYPTCVTATSDDDDLPWAPWTYRPYCAGDTNYCVFTNTDFRGRDKGVSVIDVPPSGTENATSAVTSIAKLLSSRPPAPESADTTSPPYELRDMPGKGKGLIATRKISRGEVFMVDYAAVVADTKLPGRVRQAQGRQLLSEAIERLPGADEVLSLARSSPDPDNVPAGEDVMTTNSFGVEINGKGYMALFPRIAVSLFGVVGVLRGKAVRTIIDANPSCTIQRMNHACKPSAITRFNATTLSNTATAFHDILPNEELTISYAEFGLPSAARRQTLRKWGFTCTCALCSLPADELAASDERRTRVSRLGKEVIELVQHGDKDDLKTAVELYAEAVDAVKEEGLVPHLGGHYQVLGQLWAAAGDLEKGKEWVRRGREETALYEQVGGGVGGY</sequence>
<evidence type="ECO:0000256" key="1">
    <source>
        <dbReference type="SAM" id="MobiDB-lite"/>
    </source>
</evidence>
<dbReference type="PANTHER" id="PTHR47332">
    <property type="entry name" value="SET DOMAIN-CONTAINING PROTEIN 5"/>
    <property type="match status" value="1"/>
</dbReference>
<dbReference type="SUPFAM" id="SSF82199">
    <property type="entry name" value="SET domain"/>
    <property type="match status" value="1"/>
</dbReference>
<evidence type="ECO:0000313" key="4">
    <source>
        <dbReference type="EMBL" id="KAK3293646.1"/>
    </source>
</evidence>
<dbReference type="PROSITE" id="PS50280">
    <property type="entry name" value="SET"/>
    <property type="match status" value="1"/>
</dbReference>
<protein>
    <recommendedName>
        <fullName evidence="3">SET domain-containing protein</fullName>
    </recommendedName>
</protein>
<evidence type="ECO:0000313" key="5">
    <source>
        <dbReference type="Proteomes" id="UP001278766"/>
    </source>
</evidence>
<comment type="caution">
    <text evidence="4">The sequence shown here is derived from an EMBL/GenBank/DDBJ whole genome shotgun (WGS) entry which is preliminary data.</text>
</comment>
<feature type="region of interest" description="Disordered" evidence="1">
    <location>
        <begin position="121"/>
        <end position="145"/>
    </location>
</feature>